<dbReference type="EMBL" id="CP106735">
    <property type="protein sequence ID" value="UXX80458.1"/>
    <property type="molecule type" value="Genomic_DNA"/>
</dbReference>
<feature type="domain" description="CN hydrolase" evidence="1">
    <location>
        <begin position="4"/>
        <end position="242"/>
    </location>
</feature>
<name>A0ABY6D5W5_9BACT</name>
<evidence type="ECO:0000313" key="3">
    <source>
        <dbReference type="Proteomes" id="UP001062165"/>
    </source>
</evidence>
<dbReference type="RefSeq" id="WP_263052188.1">
    <property type="nucleotide sequence ID" value="NZ_CP106735.1"/>
</dbReference>
<dbReference type="NCBIfam" id="NF007757">
    <property type="entry name" value="PRK10438.1"/>
    <property type="match status" value="1"/>
</dbReference>
<reference evidence="2" key="1">
    <citation type="submission" date="2022-10" db="EMBL/GenBank/DDBJ databases">
        <title>Comparative genomics and taxonomic characterization of three novel marine species of genus Reichenbachiella exhibiting antioxidant and polysaccharide degradation activities.</title>
        <authorList>
            <person name="Muhammad N."/>
            <person name="Lee Y.-J."/>
            <person name="Ko J."/>
            <person name="Kim S.-G."/>
        </authorList>
    </citation>
    <scope>NUCLEOTIDE SEQUENCE</scope>
    <source>
        <strain evidence="2">Wsw4-B4</strain>
    </source>
</reference>
<sequence>MSDLTVAIIQSDLHWENTEANLANFEEKIWSITEPVDLIILPEMFSTGFSMTPEGLAEVPGLKTHKWLLQMANQKKALVGGSYIVKEGTDYHNRFFMAFPDGSYQTYDKRHLFSLAKEELYFKGGTERLIVEYKGWKICPMVCYDLRFPAWAKNRVDPSTGSYDYDLLLYVASWPKPRINAWDTLLKARAIENQSYTIGCNRVGKDGNDYAYVGHSAVYDYLGESQAFLTDQEGIIIQKLEKSEQEDFRRKYPFVADSDEFSITN</sequence>
<dbReference type="CDD" id="cd07575">
    <property type="entry name" value="Xc-1258_like"/>
    <property type="match status" value="1"/>
</dbReference>
<dbReference type="SUPFAM" id="SSF56317">
    <property type="entry name" value="Carbon-nitrogen hydrolase"/>
    <property type="match status" value="1"/>
</dbReference>
<keyword evidence="3" id="KW-1185">Reference proteome</keyword>
<dbReference type="Gene3D" id="3.60.110.10">
    <property type="entry name" value="Carbon-nitrogen hydrolase"/>
    <property type="match status" value="1"/>
</dbReference>
<dbReference type="PANTHER" id="PTHR47799:SF1">
    <property type="entry name" value="OMEGA-AMIDASE YAFV"/>
    <property type="match status" value="1"/>
</dbReference>
<dbReference type="InterPro" id="IPR003010">
    <property type="entry name" value="C-N_Hydrolase"/>
</dbReference>
<dbReference type="PROSITE" id="PS50263">
    <property type="entry name" value="CN_HYDROLASE"/>
    <property type="match status" value="1"/>
</dbReference>
<evidence type="ECO:0000259" key="1">
    <source>
        <dbReference type="PROSITE" id="PS50263"/>
    </source>
</evidence>
<evidence type="ECO:0000313" key="2">
    <source>
        <dbReference type="EMBL" id="UXX80458.1"/>
    </source>
</evidence>
<dbReference type="InterPro" id="IPR052737">
    <property type="entry name" value="Omega-amidase_YafV"/>
</dbReference>
<organism evidence="2 3">
    <name type="scientific">Reichenbachiella carrageenanivorans</name>
    <dbReference type="NCBI Taxonomy" id="2979869"/>
    <lineage>
        <taxon>Bacteria</taxon>
        <taxon>Pseudomonadati</taxon>
        <taxon>Bacteroidota</taxon>
        <taxon>Cytophagia</taxon>
        <taxon>Cytophagales</taxon>
        <taxon>Reichenbachiellaceae</taxon>
        <taxon>Reichenbachiella</taxon>
    </lineage>
</organism>
<dbReference type="InterPro" id="IPR036526">
    <property type="entry name" value="C-N_Hydrolase_sf"/>
</dbReference>
<dbReference type="Pfam" id="PF00795">
    <property type="entry name" value="CN_hydrolase"/>
    <property type="match status" value="1"/>
</dbReference>
<proteinExistence type="predicted"/>
<protein>
    <submittedName>
        <fullName evidence="2">Amidohydrolase</fullName>
    </submittedName>
</protein>
<dbReference type="Proteomes" id="UP001062165">
    <property type="component" value="Chromosome"/>
</dbReference>
<gene>
    <name evidence="2" type="ORF">N7E81_05010</name>
</gene>
<dbReference type="PANTHER" id="PTHR47799">
    <property type="entry name" value="OMEGA-AMIDASE YAFV"/>
    <property type="match status" value="1"/>
</dbReference>
<accession>A0ABY6D5W5</accession>